<keyword evidence="7" id="KW-0328">Glycosyltransferase</keyword>
<evidence type="ECO:0000256" key="15">
    <source>
        <dbReference type="ARBA" id="ARBA00023136"/>
    </source>
</evidence>
<keyword evidence="8" id="KW-0808">Transferase</keyword>
<evidence type="ECO:0000256" key="1">
    <source>
        <dbReference type="ARBA" id="ARBA00004323"/>
    </source>
</evidence>
<keyword evidence="10" id="KW-0479">Metal-binding</keyword>
<evidence type="ECO:0000256" key="11">
    <source>
        <dbReference type="ARBA" id="ARBA00022824"/>
    </source>
</evidence>
<keyword evidence="14" id="KW-0333">Golgi apparatus</keyword>
<keyword evidence="11" id="KW-0256">Endoplasmic reticulum</keyword>
<protein>
    <recommendedName>
        <fullName evidence="6">protein xylosyltransferase</fullName>
        <ecNumber evidence="6">2.4.2.26</ecNumber>
    </recommendedName>
    <alternativeName>
        <fullName evidence="18">Peptide O-xylosyltransferase</fullName>
    </alternativeName>
</protein>
<evidence type="ECO:0000256" key="9">
    <source>
        <dbReference type="ARBA" id="ARBA00022692"/>
    </source>
</evidence>
<comment type="subcellular location">
    <subcellularLocation>
        <location evidence="2">Endoplasmic reticulum membrane</location>
        <topology evidence="2">Single-pass type II membrane protein</topology>
    </subcellularLocation>
    <subcellularLocation>
        <location evidence="1">Golgi apparatus membrane</location>
        <topology evidence="1">Single-pass type II membrane protein</topology>
    </subcellularLocation>
</comment>
<evidence type="ECO:0000256" key="3">
    <source>
        <dbReference type="ARBA" id="ARBA00004840"/>
    </source>
</evidence>
<comment type="pathway">
    <text evidence="4">Glycan metabolism; heparan sulfate biosynthesis.</text>
</comment>
<keyword evidence="15" id="KW-0472">Membrane</keyword>
<dbReference type="PROSITE" id="PS51212">
    <property type="entry name" value="WSC"/>
    <property type="match status" value="1"/>
</dbReference>
<sequence>MVEDEEKKQIKRKRYSKIFLVHLRGMSPLRTPTTPRKILDYNTNKQCVRSDMIEQLKYCYSRKQKKAQYKNVKLDEEKQNKKKTHFNFNELSLLVFYLLAKVKDTDGPTEFGSSDSSRIQQAFVNEKEPSVLSKSTCGTLSKTALSAIKRATTKKCKEELSDIACKLKNNQLVPERLPNYCPRKDSVPGSSLGCFHDNNQSRLLSSYGVKLPGLTNQKCIDLCAQSAFLYAGTHNGKECYCGNKKPSLEHLLTKTYCSVPCDGQSSQTCGGVDATEIFDSGVPTRDSAKLQAPIVNGTAKIAFILTLNGRALRQVTRLLRVIYRPHHVYLIHVDARQDFLFRSLLQLELKYPNIRISRKRQSSIWGGVSLLDVLLQSMEQLLEIDSQWQFVFNLSESDFPLRSIESLEALLAANPGRNFLKSHGRQTRQFIHKQGLDRVFHQCESRMWRVGDRNLPAGIRIDGGSDWVGLARSVVEFATSPSHSNDPLLRGLKELYRYTLLPAESFFHVLILNSKFCDSYADNNLRMTLWRRSQGCLCQHRHVVDWCGCSPMVFRTADWTHLTSVMAKSTVFFARKFEAAIDQSVMNRLEEQLTNTSLSYPGLDCYWESAYHRADLTPKPNQALLAVALSLAKHSISLLLQNSVAECPGLRPSRVVAITSYFRHDHYQGDLIHFEVDEKEVEFEALVKPLTKTTHLMESPRILSTLQVGSDFDPKEQVFRNRLGVLTSRSKPIVTFKWTGHINTTAASQLAHLVWFDPDDNVRAVHNVNVTDASKMSNQNLEIDHPLKPGVWKVAVIYDGKKIATTEFLIVPQASDQSTQFETRISESQKAWEKYLPVDAKSAIYRRERALLMKKDISKFLDKMTAEYYAIQDICYKDQPPHCATIGFHDWQSCLSTDWSSFSQDPKSELL</sequence>
<dbReference type="Pfam" id="PF01822">
    <property type="entry name" value="WSC"/>
    <property type="match status" value="1"/>
</dbReference>
<accession>A0A4Y7N8D7</accession>
<dbReference type="GO" id="GO:0000139">
    <property type="term" value="C:Golgi membrane"/>
    <property type="evidence" value="ECO:0007669"/>
    <property type="project" value="UniProtKB-SubCell"/>
</dbReference>
<evidence type="ECO:0000259" key="20">
    <source>
        <dbReference type="PROSITE" id="PS51212"/>
    </source>
</evidence>
<comment type="pathway">
    <text evidence="3">Glycan metabolism; chondroitin sulfate biosynthesis.</text>
</comment>
<evidence type="ECO:0000256" key="4">
    <source>
        <dbReference type="ARBA" id="ARBA00005093"/>
    </source>
</evidence>
<proteinExistence type="evidence at transcript level"/>
<feature type="domain" description="WSC" evidence="20">
    <location>
        <begin position="188"/>
        <end position="281"/>
    </location>
</feature>
<evidence type="ECO:0000256" key="6">
    <source>
        <dbReference type="ARBA" id="ARBA00011972"/>
    </source>
</evidence>
<dbReference type="GO" id="GO:0050650">
    <property type="term" value="P:chondroitin sulfate proteoglycan biosynthetic process"/>
    <property type="evidence" value="ECO:0007669"/>
    <property type="project" value="TreeGrafter"/>
</dbReference>
<evidence type="ECO:0000256" key="17">
    <source>
        <dbReference type="ARBA" id="ARBA00023180"/>
    </source>
</evidence>
<keyword evidence="12" id="KW-0735">Signal-anchor</keyword>
<reference evidence="21" key="1">
    <citation type="submission" date="2018-08" db="EMBL/GenBank/DDBJ databases">
        <authorList>
            <person name="Cornetti L."/>
        </authorList>
    </citation>
    <scope>NUCLEOTIDE SEQUENCE</scope>
    <source>
        <strain evidence="21">RU-BU1-3</strain>
    </source>
</reference>
<dbReference type="SMART" id="SM00321">
    <property type="entry name" value="WSC"/>
    <property type="match status" value="1"/>
</dbReference>
<evidence type="ECO:0000256" key="8">
    <source>
        <dbReference type="ARBA" id="ARBA00022679"/>
    </source>
</evidence>
<evidence type="ECO:0000256" key="5">
    <source>
        <dbReference type="ARBA" id="ARBA00010195"/>
    </source>
</evidence>
<keyword evidence="16" id="KW-1015">Disulfide bond</keyword>
<evidence type="ECO:0000256" key="18">
    <source>
        <dbReference type="ARBA" id="ARBA00042865"/>
    </source>
</evidence>
<keyword evidence="13" id="KW-1133">Transmembrane helix</keyword>
<evidence type="ECO:0000256" key="12">
    <source>
        <dbReference type="ARBA" id="ARBA00022968"/>
    </source>
</evidence>
<dbReference type="PANTHER" id="PTHR46025">
    <property type="entry name" value="XYLOSYLTRANSFERASE OXT"/>
    <property type="match status" value="1"/>
</dbReference>
<dbReference type="GO" id="GO:0005789">
    <property type="term" value="C:endoplasmic reticulum membrane"/>
    <property type="evidence" value="ECO:0007669"/>
    <property type="project" value="UniProtKB-SubCell"/>
</dbReference>
<evidence type="ECO:0000256" key="2">
    <source>
        <dbReference type="ARBA" id="ARBA00004648"/>
    </source>
</evidence>
<evidence type="ECO:0000256" key="10">
    <source>
        <dbReference type="ARBA" id="ARBA00022723"/>
    </source>
</evidence>
<evidence type="ECO:0000256" key="19">
    <source>
        <dbReference type="ARBA" id="ARBA00047847"/>
    </source>
</evidence>
<dbReference type="InterPro" id="IPR002889">
    <property type="entry name" value="WSC_carb-bd"/>
</dbReference>
<dbReference type="GO" id="GO:0030158">
    <property type="term" value="F:protein xylosyltransferase activity"/>
    <property type="evidence" value="ECO:0007669"/>
    <property type="project" value="UniProtKB-EC"/>
</dbReference>
<evidence type="ECO:0000256" key="7">
    <source>
        <dbReference type="ARBA" id="ARBA00022676"/>
    </source>
</evidence>
<keyword evidence="9" id="KW-0812">Transmembrane</keyword>
<dbReference type="InterPro" id="IPR043538">
    <property type="entry name" value="XYLT"/>
</dbReference>
<evidence type="ECO:0000256" key="14">
    <source>
        <dbReference type="ARBA" id="ARBA00023034"/>
    </source>
</evidence>
<name>A0A4Y7N8D7_9CRUS</name>
<dbReference type="Pfam" id="PF02485">
    <property type="entry name" value="Branch"/>
    <property type="match status" value="1"/>
</dbReference>
<dbReference type="InterPro" id="IPR003406">
    <property type="entry name" value="Glyco_trans_14"/>
</dbReference>
<dbReference type="GO" id="GO:0046872">
    <property type="term" value="F:metal ion binding"/>
    <property type="evidence" value="ECO:0007669"/>
    <property type="project" value="UniProtKB-KW"/>
</dbReference>
<organism evidence="21">
    <name type="scientific">Daphnia sinensis</name>
    <dbReference type="NCBI Taxonomy" id="1820382"/>
    <lineage>
        <taxon>Eukaryota</taxon>
        <taxon>Metazoa</taxon>
        <taxon>Ecdysozoa</taxon>
        <taxon>Arthropoda</taxon>
        <taxon>Crustacea</taxon>
        <taxon>Branchiopoda</taxon>
        <taxon>Diplostraca</taxon>
        <taxon>Cladocera</taxon>
        <taxon>Anomopoda</taxon>
        <taxon>Daphniidae</taxon>
        <taxon>Daphnia</taxon>
        <taxon>Daphnia similis group</taxon>
    </lineage>
</organism>
<dbReference type="UniPathway" id="UPA00755"/>
<gene>
    <name evidence="21" type="primary">EOG090X01AN</name>
</gene>
<dbReference type="AlphaFoldDB" id="A0A4Y7N8D7"/>
<evidence type="ECO:0000256" key="13">
    <source>
        <dbReference type="ARBA" id="ARBA00022989"/>
    </source>
</evidence>
<dbReference type="PANTHER" id="PTHR46025:SF3">
    <property type="entry name" value="XYLOSYLTRANSFERASE OXT"/>
    <property type="match status" value="1"/>
</dbReference>
<evidence type="ECO:0000313" key="21">
    <source>
        <dbReference type="EMBL" id="SVE89103.1"/>
    </source>
</evidence>
<evidence type="ECO:0000256" key="16">
    <source>
        <dbReference type="ARBA" id="ARBA00023157"/>
    </source>
</evidence>
<comment type="catalytic activity">
    <reaction evidence="19">
        <text>UDP-alpha-D-xylose + L-seryl-[protein] = 3-O-(beta-D-xylosyl)-L-seryl-[protein] + UDP + H(+)</text>
        <dbReference type="Rhea" id="RHEA:50192"/>
        <dbReference type="Rhea" id="RHEA-COMP:9863"/>
        <dbReference type="Rhea" id="RHEA-COMP:12567"/>
        <dbReference type="ChEBI" id="CHEBI:15378"/>
        <dbReference type="ChEBI" id="CHEBI:29999"/>
        <dbReference type="ChEBI" id="CHEBI:57632"/>
        <dbReference type="ChEBI" id="CHEBI:58223"/>
        <dbReference type="ChEBI" id="CHEBI:132085"/>
        <dbReference type="EC" id="2.4.2.26"/>
    </reaction>
</comment>
<dbReference type="GO" id="GO:0015012">
    <property type="term" value="P:heparan sulfate proteoglycan biosynthetic process"/>
    <property type="evidence" value="ECO:0007669"/>
    <property type="project" value="UniProtKB-UniPathway"/>
</dbReference>
<dbReference type="Pfam" id="PF12529">
    <property type="entry name" value="Xylo_C"/>
    <property type="match status" value="1"/>
</dbReference>
<comment type="similarity">
    <text evidence="5">Belongs to the glycosyltransferase 14 family. XylT subfamily.</text>
</comment>
<keyword evidence="17" id="KW-0325">Glycoprotein</keyword>
<dbReference type="EMBL" id="LR019484">
    <property type="protein sequence ID" value="SVE89103.1"/>
    <property type="molecule type" value="mRNA"/>
</dbReference>
<dbReference type="InterPro" id="IPR024448">
    <property type="entry name" value="XylT_C"/>
</dbReference>
<dbReference type="EC" id="2.4.2.26" evidence="6"/>
<dbReference type="UniPathway" id="UPA00756"/>